<dbReference type="RefSeq" id="WP_090164316.1">
    <property type="nucleotide sequence ID" value="NZ_FMWK01000023.1"/>
</dbReference>
<reference evidence="8 9" key="1">
    <citation type="submission" date="2016-10" db="EMBL/GenBank/DDBJ databases">
        <authorList>
            <person name="de Groot N.N."/>
        </authorList>
    </citation>
    <scope>NUCLEOTIDE SEQUENCE [LARGE SCALE GENOMIC DNA]</scope>
    <source>
        <strain evidence="8 9">DSM 10317</strain>
    </source>
</reference>
<dbReference type="Gene3D" id="3.30.70.100">
    <property type="match status" value="1"/>
</dbReference>
<evidence type="ECO:0000256" key="1">
    <source>
        <dbReference type="ARBA" id="ARBA00005614"/>
    </source>
</evidence>
<dbReference type="AlphaFoldDB" id="A0A1G5S5U5"/>
<evidence type="ECO:0000256" key="2">
    <source>
        <dbReference type="ARBA" id="ARBA00012150"/>
    </source>
</evidence>
<protein>
    <recommendedName>
        <fullName evidence="3 5">acylphosphatase</fullName>
        <ecNumber evidence="2 5">3.6.1.7</ecNumber>
    </recommendedName>
</protein>
<name>A0A1G5S5U5_PSEXY</name>
<feature type="active site" evidence="5">
    <location>
        <position position="21"/>
    </location>
</feature>
<evidence type="ECO:0000256" key="3">
    <source>
        <dbReference type="ARBA" id="ARBA00015991"/>
    </source>
</evidence>
<dbReference type="PANTHER" id="PTHR47268:SF4">
    <property type="entry name" value="ACYLPHOSPHATASE"/>
    <property type="match status" value="1"/>
</dbReference>
<feature type="active site" evidence="5">
    <location>
        <position position="39"/>
    </location>
</feature>
<dbReference type="InterPro" id="IPR036046">
    <property type="entry name" value="Acylphosphatase-like_dom_sf"/>
</dbReference>
<evidence type="ECO:0000256" key="4">
    <source>
        <dbReference type="ARBA" id="ARBA00047645"/>
    </source>
</evidence>
<evidence type="ECO:0000259" key="7">
    <source>
        <dbReference type="PROSITE" id="PS51160"/>
    </source>
</evidence>
<gene>
    <name evidence="8" type="ORF">SAMN02910350_02881</name>
</gene>
<dbReference type="EMBL" id="FMWK01000023">
    <property type="protein sequence ID" value="SCZ81568.1"/>
    <property type="molecule type" value="Genomic_DNA"/>
</dbReference>
<evidence type="ECO:0000313" key="9">
    <source>
        <dbReference type="Proteomes" id="UP000199428"/>
    </source>
</evidence>
<comment type="similarity">
    <text evidence="1 6">Belongs to the acylphosphatase family.</text>
</comment>
<evidence type="ECO:0000313" key="8">
    <source>
        <dbReference type="EMBL" id="SCZ81568.1"/>
    </source>
</evidence>
<comment type="catalytic activity">
    <reaction evidence="4 5">
        <text>an acyl phosphate + H2O = a carboxylate + phosphate + H(+)</text>
        <dbReference type="Rhea" id="RHEA:14965"/>
        <dbReference type="ChEBI" id="CHEBI:15377"/>
        <dbReference type="ChEBI" id="CHEBI:15378"/>
        <dbReference type="ChEBI" id="CHEBI:29067"/>
        <dbReference type="ChEBI" id="CHEBI:43474"/>
        <dbReference type="ChEBI" id="CHEBI:59918"/>
        <dbReference type="EC" id="3.6.1.7"/>
    </reaction>
</comment>
<evidence type="ECO:0000256" key="5">
    <source>
        <dbReference type="PROSITE-ProRule" id="PRU00520"/>
    </source>
</evidence>
<dbReference type="PROSITE" id="PS51160">
    <property type="entry name" value="ACYLPHOSPHATASE_3"/>
    <property type="match status" value="1"/>
</dbReference>
<dbReference type="PROSITE" id="PS00151">
    <property type="entry name" value="ACYLPHOSPHATASE_2"/>
    <property type="match status" value="1"/>
</dbReference>
<dbReference type="Proteomes" id="UP000199428">
    <property type="component" value="Unassembled WGS sequence"/>
</dbReference>
<dbReference type="InterPro" id="IPR001792">
    <property type="entry name" value="Acylphosphatase-like_dom"/>
</dbReference>
<dbReference type="InterPro" id="IPR017968">
    <property type="entry name" value="Acylphosphatase_CS"/>
</dbReference>
<sequence>MKEIVRYRMSFTGRVQGVGFRYKASHVANQFSLTGYVKNEYDGSVTVEVQGSEQEIYMFLKSLGQDRYIDIHNMDKERIPLEDDERRFIVQY</sequence>
<dbReference type="GO" id="GO:0003998">
    <property type="term" value="F:acylphosphatase activity"/>
    <property type="evidence" value="ECO:0007669"/>
    <property type="project" value="UniProtKB-EC"/>
</dbReference>
<dbReference type="SUPFAM" id="SSF54975">
    <property type="entry name" value="Acylphosphatase/BLUF domain-like"/>
    <property type="match status" value="1"/>
</dbReference>
<dbReference type="Pfam" id="PF00708">
    <property type="entry name" value="Acylphosphatase"/>
    <property type="match status" value="1"/>
</dbReference>
<dbReference type="InterPro" id="IPR020456">
    <property type="entry name" value="Acylphosphatase"/>
</dbReference>
<dbReference type="PANTHER" id="PTHR47268">
    <property type="entry name" value="ACYLPHOSPHATASE"/>
    <property type="match status" value="1"/>
</dbReference>
<accession>A0A1G5S5U5</accession>
<proteinExistence type="inferred from homology"/>
<evidence type="ECO:0000256" key="6">
    <source>
        <dbReference type="RuleBase" id="RU004168"/>
    </source>
</evidence>
<dbReference type="EC" id="3.6.1.7" evidence="2 5"/>
<keyword evidence="5" id="KW-0378">Hydrolase</keyword>
<feature type="domain" description="Acylphosphatase-like" evidence="7">
    <location>
        <begin position="6"/>
        <end position="92"/>
    </location>
</feature>
<organism evidence="8 9">
    <name type="scientific">Pseudobutyrivibrio xylanivorans</name>
    <dbReference type="NCBI Taxonomy" id="185007"/>
    <lineage>
        <taxon>Bacteria</taxon>
        <taxon>Bacillati</taxon>
        <taxon>Bacillota</taxon>
        <taxon>Clostridia</taxon>
        <taxon>Lachnospirales</taxon>
        <taxon>Lachnospiraceae</taxon>
        <taxon>Pseudobutyrivibrio</taxon>
    </lineage>
</organism>